<protein>
    <submittedName>
        <fullName evidence="2">Uncharacterized protein</fullName>
    </submittedName>
</protein>
<dbReference type="AlphaFoldDB" id="A0A290Q932"/>
<feature type="signal peptide" evidence="1">
    <location>
        <begin position="1"/>
        <end position="22"/>
    </location>
</feature>
<name>A0A290Q932_9BACT</name>
<proteinExistence type="predicted"/>
<dbReference type="EMBL" id="CP023344">
    <property type="protein sequence ID" value="ATC64953.1"/>
    <property type="molecule type" value="Genomic_DNA"/>
</dbReference>
<dbReference type="KEGG" id="vbh:CMV30_13810"/>
<keyword evidence="3" id="KW-1185">Reference proteome</keyword>
<gene>
    <name evidence="2" type="ORF">CMV30_13810</name>
</gene>
<dbReference type="OrthoDB" id="9923529at2"/>
<sequence>MKTQVLAACFAATAAVAGGAFAAESAVEGVMEAEFVEVPAVEKKSAAKIEAVAKKPVEGFWAKLTPEERAAVGVEKLSEAQRAALEAMIAKEVKLARQGNVRGFAGTFISRRTDEERVAAGLGILTTGEKYQLDRQVSRALAATPAQPPVLITRPPSEADLLLKTRSDWETHGFVQLEYGFGSGDREYKAATLGVEQVNVKTGTAFNFAYTVAEGDGLWWNRGYGMGWRGRPYGPWRY</sequence>
<keyword evidence="1" id="KW-0732">Signal</keyword>
<dbReference type="Proteomes" id="UP000217265">
    <property type="component" value="Chromosome"/>
</dbReference>
<organism evidence="2 3">
    <name type="scientific">Nibricoccus aquaticus</name>
    <dbReference type="NCBI Taxonomy" id="2576891"/>
    <lineage>
        <taxon>Bacteria</taxon>
        <taxon>Pseudomonadati</taxon>
        <taxon>Verrucomicrobiota</taxon>
        <taxon>Opitutia</taxon>
        <taxon>Opitutales</taxon>
        <taxon>Opitutaceae</taxon>
        <taxon>Nibricoccus</taxon>
    </lineage>
</organism>
<feature type="chain" id="PRO_5012561293" evidence="1">
    <location>
        <begin position="23"/>
        <end position="238"/>
    </location>
</feature>
<dbReference type="RefSeq" id="WP_096056584.1">
    <property type="nucleotide sequence ID" value="NZ_CP023344.1"/>
</dbReference>
<evidence type="ECO:0000256" key="1">
    <source>
        <dbReference type="SAM" id="SignalP"/>
    </source>
</evidence>
<reference evidence="2 3" key="1">
    <citation type="submission" date="2017-09" db="EMBL/GenBank/DDBJ databases">
        <title>Complete genome sequence of Verrucomicrobial strain HZ-65, isolated from freshwater.</title>
        <authorList>
            <person name="Choi A."/>
        </authorList>
    </citation>
    <scope>NUCLEOTIDE SEQUENCE [LARGE SCALE GENOMIC DNA]</scope>
    <source>
        <strain evidence="2 3">HZ-65</strain>
    </source>
</reference>
<evidence type="ECO:0000313" key="3">
    <source>
        <dbReference type="Proteomes" id="UP000217265"/>
    </source>
</evidence>
<accession>A0A290Q932</accession>
<evidence type="ECO:0000313" key="2">
    <source>
        <dbReference type="EMBL" id="ATC64953.1"/>
    </source>
</evidence>